<dbReference type="Pfam" id="PF00498">
    <property type="entry name" value="FHA"/>
    <property type="match status" value="1"/>
</dbReference>
<dbReference type="Proteomes" id="UP000612055">
    <property type="component" value="Unassembled WGS sequence"/>
</dbReference>
<sequence>MSSLRHKAAHGVCPGRRLTVRVQAAFSLRDGKGTVQTFSKPSVSVGSSGADVVVAGSGVAKEHALIIQKGKQTFLKPLQGESLLDDSRCWKDGVSLRPGVSYVLASGCAVAFGSEASVFTIEFEEGGGSNPLMEMMMKGMVAGSSPEVKKALGGM</sequence>
<evidence type="ECO:0000313" key="3">
    <source>
        <dbReference type="Proteomes" id="UP000612055"/>
    </source>
</evidence>
<organism evidence="2 3">
    <name type="scientific">Edaphochlamys debaryana</name>
    <dbReference type="NCBI Taxonomy" id="47281"/>
    <lineage>
        <taxon>Eukaryota</taxon>
        <taxon>Viridiplantae</taxon>
        <taxon>Chlorophyta</taxon>
        <taxon>core chlorophytes</taxon>
        <taxon>Chlorophyceae</taxon>
        <taxon>CS clade</taxon>
        <taxon>Chlamydomonadales</taxon>
        <taxon>Chlamydomonadales incertae sedis</taxon>
        <taxon>Edaphochlamys</taxon>
    </lineage>
</organism>
<evidence type="ECO:0000259" key="1">
    <source>
        <dbReference type="Pfam" id="PF00498"/>
    </source>
</evidence>
<dbReference type="OrthoDB" id="567372at2759"/>
<name>A0A835XVV4_9CHLO</name>
<reference evidence="2" key="1">
    <citation type="journal article" date="2020" name="bioRxiv">
        <title>Comparative genomics of Chlamydomonas.</title>
        <authorList>
            <person name="Craig R.J."/>
            <person name="Hasan A.R."/>
            <person name="Ness R.W."/>
            <person name="Keightley P.D."/>
        </authorList>
    </citation>
    <scope>NUCLEOTIDE SEQUENCE</scope>
    <source>
        <strain evidence="2">CCAP 11/70</strain>
    </source>
</reference>
<gene>
    <name evidence="2" type="ORF">HYH03_012138</name>
</gene>
<dbReference type="Gene3D" id="2.60.200.20">
    <property type="match status" value="1"/>
</dbReference>
<accession>A0A835XVV4</accession>
<proteinExistence type="predicted"/>
<comment type="caution">
    <text evidence="2">The sequence shown here is derived from an EMBL/GenBank/DDBJ whole genome shotgun (WGS) entry which is preliminary data.</text>
</comment>
<dbReference type="InterPro" id="IPR000253">
    <property type="entry name" value="FHA_dom"/>
</dbReference>
<dbReference type="CDD" id="cd00060">
    <property type="entry name" value="FHA"/>
    <property type="match status" value="1"/>
</dbReference>
<dbReference type="SUPFAM" id="SSF49879">
    <property type="entry name" value="SMAD/FHA domain"/>
    <property type="match status" value="1"/>
</dbReference>
<keyword evidence="3" id="KW-1185">Reference proteome</keyword>
<dbReference type="EMBL" id="JAEHOE010000074">
    <property type="protein sequence ID" value="KAG2489306.1"/>
    <property type="molecule type" value="Genomic_DNA"/>
</dbReference>
<dbReference type="InterPro" id="IPR008984">
    <property type="entry name" value="SMAD_FHA_dom_sf"/>
</dbReference>
<protein>
    <recommendedName>
        <fullName evidence="1">FHA domain-containing protein</fullName>
    </recommendedName>
</protein>
<evidence type="ECO:0000313" key="2">
    <source>
        <dbReference type="EMBL" id="KAG2489306.1"/>
    </source>
</evidence>
<dbReference type="AlphaFoldDB" id="A0A835XVV4"/>
<feature type="domain" description="FHA" evidence="1">
    <location>
        <begin position="44"/>
        <end position="113"/>
    </location>
</feature>